<dbReference type="Pfam" id="PF09585">
    <property type="entry name" value="Lin0512_fam"/>
    <property type="match status" value="1"/>
</dbReference>
<sequence>MRRLIIEMGQGVDLHGADYTKAAGRAIDDALRHSSLHVVKTLNLPPEAVQIKVTLGVQHPEAVETQALAGKFPFGTVAITAEKGGMDVPHLAGDTQVVASAAIEVFLPEQTGWRLRSTAD</sequence>
<dbReference type="Proteomes" id="UP000182932">
    <property type="component" value="Unassembled WGS sequence"/>
</dbReference>
<dbReference type="Gene3D" id="3.30.1330.20">
    <property type="entry name" value="Tubulin/FtsZ, C-terminal domain"/>
    <property type="match status" value="1"/>
</dbReference>
<gene>
    <name evidence="3" type="ORF">SAMN04487940_10278</name>
</gene>
<dbReference type="PANTHER" id="PTHR34784">
    <property type="entry name" value="50S RIBOSOMAL PROTEIN L34"/>
    <property type="match status" value="1"/>
</dbReference>
<keyword evidence="4" id="KW-1185">Reference proteome</keyword>
<evidence type="ECO:0000313" key="4">
    <source>
        <dbReference type="Proteomes" id="UP000182932"/>
    </source>
</evidence>
<dbReference type="AlphaFoldDB" id="A0A975W798"/>
<organism evidence="3 4">
    <name type="scientific">Marinovum algicola</name>
    <dbReference type="NCBI Taxonomy" id="42444"/>
    <lineage>
        <taxon>Bacteria</taxon>
        <taxon>Pseudomonadati</taxon>
        <taxon>Pseudomonadota</taxon>
        <taxon>Alphaproteobacteria</taxon>
        <taxon>Rhodobacterales</taxon>
        <taxon>Roseobacteraceae</taxon>
        <taxon>Marinovum</taxon>
    </lineage>
</organism>
<dbReference type="NCBIfam" id="TIGR02058">
    <property type="entry name" value="lin0512_fam"/>
    <property type="match status" value="1"/>
</dbReference>
<dbReference type="InterPro" id="IPR011719">
    <property type="entry name" value="CHP02058"/>
</dbReference>
<dbReference type="EMBL" id="FNYY01000002">
    <property type="protein sequence ID" value="SEI80036.1"/>
    <property type="molecule type" value="Genomic_DNA"/>
</dbReference>
<accession>A0A975W798</accession>
<dbReference type="PANTHER" id="PTHR34784:SF1">
    <property type="entry name" value="50S RIBOSOMAL PROTEIN L34"/>
    <property type="match status" value="1"/>
</dbReference>
<evidence type="ECO:0000256" key="2">
    <source>
        <dbReference type="ARBA" id="ARBA00023134"/>
    </source>
</evidence>
<comment type="caution">
    <text evidence="3">The sequence shown here is derived from an EMBL/GenBank/DDBJ whole genome shotgun (WGS) entry which is preliminary data.</text>
</comment>
<protein>
    <submittedName>
        <fullName evidence="3">Uncharacterized protein</fullName>
    </submittedName>
</protein>
<dbReference type="InterPro" id="IPR037103">
    <property type="entry name" value="Tubulin/FtsZ-like_C"/>
</dbReference>
<keyword evidence="2" id="KW-0342">GTP-binding</keyword>
<dbReference type="GO" id="GO:0005525">
    <property type="term" value="F:GTP binding"/>
    <property type="evidence" value="ECO:0007669"/>
    <property type="project" value="UniProtKB-KW"/>
</dbReference>
<dbReference type="RefSeq" id="WP_074834970.1">
    <property type="nucleotide sequence ID" value="NZ_CATMKJ010000001.1"/>
</dbReference>
<reference evidence="3 4" key="1">
    <citation type="submission" date="2016-10" db="EMBL/GenBank/DDBJ databases">
        <authorList>
            <person name="Varghese N."/>
            <person name="Submissions S."/>
        </authorList>
    </citation>
    <scope>NUCLEOTIDE SEQUENCE [LARGE SCALE GENOMIC DNA]</scope>
    <source>
        <strain evidence="3 4">FF3</strain>
    </source>
</reference>
<keyword evidence="1" id="KW-0547">Nucleotide-binding</keyword>
<name>A0A975W798_9RHOB</name>
<evidence type="ECO:0000256" key="1">
    <source>
        <dbReference type="ARBA" id="ARBA00022741"/>
    </source>
</evidence>
<dbReference type="GeneID" id="80816949"/>
<evidence type="ECO:0000313" key="3">
    <source>
        <dbReference type="EMBL" id="SEI80036.1"/>
    </source>
</evidence>
<proteinExistence type="predicted"/>